<name>A0ABU5ZJ17_9BACL</name>
<accession>A0ABU5ZJ17</accession>
<proteinExistence type="predicted"/>
<dbReference type="InterPro" id="IPR025055">
    <property type="entry name" value="Ena_core"/>
</dbReference>
<protein>
    <submittedName>
        <fullName evidence="2">S-Ena type endospore appendage</fullName>
    </submittedName>
</protein>
<comment type="caution">
    <text evidence="2">The sequence shown here is derived from an EMBL/GenBank/DDBJ whole genome shotgun (WGS) entry which is preliminary data.</text>
</comment>
<reference evidence="2" key="1">
    <citation type="submission" date="2023-12" db="EMBL/GenBank/DDBJ databases">
        <title>Fervidustalea candida gen. nov., sp. nov., a novel member of the family Paenibacillaceae isolated from a geothermal area.</title>
        <authorList>
            <person name="Li W.-J."/>
            <person name="Jiao J.-Y."/>
            <person name="Chen Y."/>
        </authorList>
    </citation>
    <scope>NUCLEOTIDE SEQUENCE</scope>
    <source>
        <strain evidence="2">SYSU GA230002</strain>
    </source>
</reference>
<dbReference type="Proteomes" id="UP001310386">
    <property type="component" value="Unassembled WGS sequence"/>
</dbReference>
<evidence type="ECO:0000259" key="1">
    <source>
        <dbReference type="Pfam" id="PF13157"/>
    </source>
</evidence>
<organism evidence="2 3">
    <name type="scientific">Ferviditalea candida</name>
    <dbReference type="NCBI Taxonomy" id="3108399"/>
    <lineage>
        <taxon>Bacteria</taxon>
        <taxon>Bacillati</taxon>
        <taxon>Bacillota</taxon>
        <taxon>Bacilli</taxon>
        <taxon>Bacillales</taxon>
        <taxon>Paenibacillaceae</taxon>
        <taxon>Ferviditalea</taxon>
    </lineage>
</organism>
<dbReference type="RefSeq" id="WP_371754355.1">
    <property type="nucleotide sequence ID" value="NZ_JAYJLD010000014.1"/>
</dbReference>
<evidence type="ECO:0000313" key="2">
    <source>
        <dbReference type="EMBL" id="MEB3102217.1"/>
    </source>
</evidence>
<gene>
    <name evidence="2" type="ORF">VF724_11140</name>
</gene>
<sequence length="119" mass="13833">MNVGRPCKFKKKRFRRVRTTLEKICGRIFQACDSEPKVYFRAVDQRPSAVIQVENKSACTMKAVVQLNDNRSFTQIIEREQQVSIDVPSIQYLKIECDGDTGGYCRGFYTLCLRRKVRC</sequence>
<dbReference type="EMBL" id="JAYJLD010000014">
    <property type="protein sequence ID" value="MEB3102217.1"/>
    <property type="molecule type" value="Genomic_DNA"/>
</dbReference>
<feature type="domain" description="Endospore appendages core" evidence="1">
    <location>
        <begin position="22"/>
        <end position="116"/>
    </location>
</feature>
<dbReference type="Pfam" id="PF13157">
    <property type="entry name" value="Enas"/>
    <property type="match status" value="1"/>
</dbReference>
<evidence type="ECO:0000313" key="3">
    <source>
        <dbReference type="Proteomes" id="UP001310386"/>
    </source>
</evidence>
<keyword evidence="3" id="KW-1185">Reference proteome</keyword>